<feature type="domain" description="DUF8040" evidence="11">
    <location>
        <begin position="354"/>
        <end position="448"/>
    </location>
</feature>
<dbReference type="GO" id="GO:0016787">
    <property type="term" value="F:hydrolase activity"/>
    <property type="evidence" value="ECO:0007669"/>
    <property type="project" value="UniProtKB-KW"/>
</dbReference>
<dbReference type="InterPro" id="IPR045249">
    <property type="entry name" value="HARBI1-like"/>
</dbReference>
<keyword evidence="6" id="KW-0378">Hydrolase</keyword>
<evidence type="ECO:0000313" key="13">
    <source>
        <dbReference type="Proteomes" id="UP001054252"/>
    </source>
</evidence>
<organism evidence="12 13">
    <name type="scientific">Rubroshorea leprosula</name>
    <dbReference type="NCBI Taxonomy" id="152421"/>
    <lineage>
        <taxon>Eukaryota</taxon>
        <taxon>Viridiplantae</taxon>
        <taxon>Streptophyta</taxon>
        <taxon>Embryophyta</taxon>
        <taxon>Tracheophyta</taxon>
        <taxon>Spermatophyta</taxon>
        <taxon>Magnoliopsida</taxon>
        <taxon>eudicotyledons</taxon>
        <taxon>Gunneridae</taxon>
        <taxon>Pentapetalae</taxon>
        <taxon>rosids</taxon>
        <taxon>malvids</taxon>
        <taxon>Malvales</taxon>
        <taxon>Dipterocarpaceae</taxon>
        <taxon>Rubroshorea</taxon>
    </lineage>
</organism>
<dbReference type="Pfam" id="PF26138">
    <property type="entry name" value="DUF8040"/>
    <property type="match status" value="1"/>
</dbReference>
<dbReference type="GO" id="GO:0005634">
    <property type="term" value="C:nucleus"/>
    <property type="evidence" value="ECO:0007669"/>
    <property type="project" value="UniProtKB-SubCell"/>
</dbReference>
<accession>A0AAV5JKU5</accession>
<evidence type="ECO:0000259" key="11">
    <source>
        <dbReference type="Pfam" id="PF26138"/>
    </source>
</evidence>
<dbReference type="Proteomes" id="UP001054252">
    <property type="component" value="Unassembled WGS sequence"/>
</dbReference>
<evidence type="ECO:0000256" key="3">
    <source>
        <dbReference type="ARBA" id="ARBA00006958"/>
    </source>
</evidence>
<evidence type="ECO:0008006" key="14">
    <source>
        <dbReference type="Google" id="ProtNLM"/>
    </source>
</evidence>
<evidence type="ECO:0000256" key="2">
    <source>
        <dbReference type="ARBA" id="ARBA00004123"/>
    </source>
</evidence>
<keyword evidence="5" id="KW-0479">Metal-binding</keyword>
<dbReference type="Pfam" id="PF12776">
    <property type="entry name" value="Myb_DNA-bind_3"/>
    <property type="match status" value="1"/>
</dbReference>
<evidence type="ECO:0000313" key="12">
    <source>
        <dbReference type="EMBL" id="GKV15184.1"/>
    </source>
</evidence>
<evidence type="ECO:0000256" key="8">
    <source>
        <dbReference type="SAM" id="MobiDB-lite"/>
    </source>
</evidence>
<reference evidence="12 13" key="1">
    <citation type="journal article" date="2021" name="Commun. Biol.">
        <title>The genome of Shorea leprosula (Dipterocarpaceae) highlights the ecological relevance of drought in aseasonal tropical rainforests.</title>
        <authorList>
            <person name="Ng K.K.S."/>
            <person name="Kobayashi M.J."/>
            <person name="Fawcett J.A."/>
            <person name="Hatakeyama M."/>
            <person name="Paape T."/>
            <person name="Ng C.H."/>
            <person name="Ang C.C."/>
            <person name="Tnah L.H."/>
            <person name="Lee C.T."/>
            <person name="Nishiyama T."/>
            <person name="Sese J."/>
            <person name="O'Brien M.J."/>
            <person name="Copetti D."/>
            <person name="Mohd Noor M.I."/>
            <person name="Ong R.C."/>
            <person name="Putra M."/>
            <person name="Sireger I.Z."/>
            <person name="Indrioko S."/>
            <person name="Kosugi Y."/>
            <person name="Izuno A."/>
            <person name="Isagi Y."/>
            <person name="Lee S.L."/>
            <person name="Shimizu K.K."/>
        </authorList>
    </citation>
    <scope>NUCLEOTIDE SEQUENCE [LARGE SCALE GENOMIC DNA]</scope>
    <source>
        <strain evidence="12">214</strain>
    </source>
</reference>
<evidence type="ECO:0000256" key="1">
    <source>
        <dbReference type="ARBA" id="ARBA00001968"/>
    </source>
</evidence>
<evidence type="ECO:0000256" key="7">
    <source>
        <dbReference type="ARBA" id="ARBA00023242"/>
    </source>
</evidence>
<proteinExistence type="inferred from homology"/>
<evidence type="ECO:0000256" key="6">
    <source>
        <dbReference type="ARBA" id="ARBA00022801"/>
    </source>
</evidence>
<evidence type="ECO:0000256" key="4">
    <source>
        <dbReference type="ARBA" id="ARBA00022722"/>
    </source>
</evidence>
<protein>
    <recommendedName>
        <fullName evidence="14">Transposase</fullName>
    </recommendedName>
</protein>
<keyword evidence="7" id="KW-0539">Nucleus</keyword>
<dbReference type="PANTHER" id="PTHR22930">
    <property type="match status" value="1"/>
</dbReference>
<evidence type="ECO:0000256" key="5">
    <source>
        <dbReference type="ARBA" id="ARBA00022723"/>
    </source>
</evidence>
<feature type="compositionally biased region" description="Polar residues" evidence="8">
    <location>
        <begin position="233"/>
        <end position="243"/>
    </location>
</feature>
<evidence type="ECO:0000259" key="10">
    <source>
        <dbReference type="Pfam" id="PF13359"/>
    </source>
</evidence>
<comment type="subcellular location">
    <subcellularLocation>
        <location evidence="2">Nucleus</location>
    </subcellularLocation>
</comment>
<sequence length="620" mass="71547">MARKKQLKTESEEQEISCGVRASWTLEKFNLFVDICVQGAYLGKKVGNHWGEAGWQWVLNEMEAKGAHFRKAQLKNKWDWMREQWKLWKDLIGNNRTGLGWNPKTGTVDAPSEFWEERIKENPEYEKLREKGIGKELFDKYELLFDNVARGDHAYSPSIGQLPREIDAIEVDKVVDEDTTICLEEDFEQNLEKLIGNGTTFTPTQFSLGVSENENLDEQSKSIGKKHKKIDGMTSSQPKQIKNANKGKKPQTGAMLITNQMKELQETIANRTSTMGAIFGDKPGCTIEEILNDLLTLPDMDPNYMDMEVNVDMNDVERALIDEDEEECQMIVSMVGSINWYYLNYVNKEPCMNSLQTGYIWLLEIIRENDTRCINMFRMDKNTLISLCNDLQSNYGLEASRRISVIEKVCMFLYTLALGASNRQVQERFQHSGETVSRSFHEVLKAMLYLSIDLIKPQDPTFSTIPLEILDDKRYMPHFKDCIGAIDGTHILACVKKEDQIRFINGRKGIPTQNVMAACSFDLQFTFVLAGWEGTAHDARIFQYAIRKKELNFPKPPPGKYYLVDARYPQIQGYLGPYKGTRYHLSDFERGGEPRGYKEIFNRWHSSLRERYRDHINGHT</sequence>
<feature type="domain" description="DDE Tnp4" evidence="10">
    <location>
        <begin position="486"/>
        <end position="609"/>
    </location>
</feature>
<dbReference type="PANTHER" id="PTHR22930:SF221">
    <property type="entry name" value="NUCLEASE HARBI1"/>
    <property type="match status" value="1"/>
</dbReference>
<gene>
    <name evidence="12" type="ORF">SLEP1_g25986</name>
</gene>
<comment type="cofactor">
    <cofactor evidence="1">
        <name>a divalent metal cation</name>
        <dbReference type="ChEBI" id="CHEBI:60240"/>
    </cofactor>
</comment>
<keyword evidence="13" id="KW-1185">Reference proteome</keyword>
<dbReference type="GO" id="GO:0004518">
    <property type="term" value="F:nuclease activity"/>
    <property type="evidence" value="ECO:0007669"/>
    <property type="project" value="UniProtKB-KW"/>
</dbReference>
<dbReference type="InterPro" id="IPR027806">
    <property type="entry name" value="HARBI1_dom"/>
</dbReference>
<evidence type="ECO:0000259" key="9">
    <source>
        <dbReference type="Pfam" id="PF12776"/>
    </source>
</evidence>
<dbReference type="Pfam" id="PF13359">
    <property type="entry name" value="DDE_Tnp_4"/>
    <property type="match status" value="1"/>
</dbReference>
<feature type="domain" description="Myb/SANT-like" evidence="9">
    <location>
        <begin position="23"/>
        <end position="117"/>
    </location>
</feature>
<dbReference type="InterPro" id="IPR024752">
    <property type="entry name" value="Myb/SANT-like_dom"/>
</dbReference>
<dbReference type="InterPro" id="IPR058353">
    <property type="entry name" value="DUF8040"/>
</dbReference>
<dbReference type="EMBL" id="BPVZ01000042">
    <property type="protein sequence ID" value="GKV15184.1"/>
    <property type="molecule type" value="Genomic_DNA"/>
</dbReference>
<dbReference type="GO" id="GO:0046872">
    <property type="term" value="F:metal ion binding"/>
    <property type="evidence" value="ECO:0007669"/>
    <property type="project" value="UniProtKB-KW"/>
</dbReference>
<keyword evidence="4" id="KW-0540">Nuclease</keyword>
<feature type="region of interest" description="Disordered" evidence="8">
    <location>
        <begin position="221"/>
        <end position="250"/>
    </location>
</feature>
<dbReference type="AlphaFoldDB" id="A0AAV5JKU5"/>
<comment type="similarity">
    <text evidence="3">Belongs to the HARBI1 family.</text>
</comment>
<comment type="caution">
    <text evidence="12">The sequence shown here is derived from an EMBL/GenBank/DDBJ whole genome shotgun (WGS) entry which is preliminary data.</text>
</comment>
<name>A0AAV5JKU5_9ROSI</name>